<proteinExistence type="predicted"/>
<name>A0AAE1H0B9_9NEOP</name>
<dbReference type="Proteomes" id="UP001219518">
    <property type="component" value="Unassembled WGS sequence"/>
</dbReference>
<reference evidence="3" key="1">
    <citation type="submission" date="2021-07" db="EMBL/GenBank/DDBJ databases">
        <authorList>
            <person name="Catto M.A."/>
            <person name="Jacobson A."/>
            <person name="Kennedy G."/>
            <person name="Labadie P."/>
            <person name="Hunt B.G."/>
            <person name="Srinivasan R."/>
        </authorList>
    </citation>
    <scope>NUCLEOTIDE SEQUENCE</scope>
    <source>
        <strain evidence="3">PL_HMW_Pooled</strain>
        <tissue evidence="3">Head</tissue>
    </source>
</reference>
<gene>
    <name evidence="3" type="ORF">KUF71_021774</name>
</gene>
<sequence length="236" mass="28405">MGFNPYEQEEDFYWIPRYYKHLIPDYWNVYGYKNNQVSVLERLYDDDEDWDKIDRKMGPRFDVVQIWTIQNPRTYGRYAKKMEKYEDWYDREPKRWELFHGTQAKNVESIIDNNFDLRNLHTKDSSFYAAGEGVYFTNKAAYADWAVGGQNTRCYMFYCEVLIDKIKNVSNPNSVRLGPPARPGYETEVARVRSEGGDPHPSMLYDTTSRTDKDEYVKFKRNEYYPTHLIMYDRCY</sequence>
<evidence type="ECO:0000313" key="4">
    <source>
        <dbReference type="Proteomes" id="UP001219518"/>
    </source>
</evidence>
<evidence type="ECO:0000313" key="3">
    <source>
        <dbReference type="EMBL" id="KAK3912204.1"/>
    </source>
</evidence>
<dbReference type="SUPFAM" id="SSF56399">
    <property type="entry name" value="ADP-ribosylation"/>
    <property type="match status" value="1"/>
</dbReference>
<comment type="caution">
    <text evidence="3">The sequence shown here is derived from an EMBL/GenBank/DDBJ whole genome shotgun (WGS) entry which is preliminary data.</text>
</comment>
<dbReference type="AlphaFoldDB" id="A0AAE1H0B9"/>
<dbReference type="InterPro" id="IPR012317">
    <property type="entry name" value="Poly(ADP-ribose)pol_cat_dom"/>
</dbReference>
<organism evidence="3 4">
    <name type="scientific">Frankliniella fusca</name>
    <dbReference type="NCBI Taxonomy" id="407009"/>
    <lineage>
        <taxon>Eukaryota</taxon>
        <taxon>Metazoa</taxon>
        <taxon>Ecdysozoa</taxon>
        <taxon>Arthropoda</taxon>
        <taxon>Hexapoda</taxon>
        <taxon>Insecta</taxon>
        <taxon>Pterygota</taxon>
        <taxon>Neoptera</taxon>
        <taxon>Paraneoptera</taxon>
        <taxon>Thysanoptera</taxon>
        <taxon>Terebrantia</taxon>
        <taxon>Thripoidea</taxon>
        <taxon>Thripidae</taxon>
        <taxon>Frankliniella</taxon>
    </lineage>
</organism>
<protein>
    <recommendedName>
        <fullName evidence="1">Poly [ADP-ribose] polymerase</fullName>
        <shortName evidence="1">PARP</shortName>
        <ecNumber evidence="1">2.4.2.-</ecNumber>
    </recommendedName>
</protein>
<dbReference type="Pfam" id="PF00644">
    <property type="entry name" value="PARP"/>
    <property type="match status" value="1"/>
</dbReference>
<dbReference type="PANTHER" id="PTHR45740">
    <property type="entry name" value="POLY [ADP-RIBOSE] POLYMERASE"/>
    <property type="match status" value="1"/>
</dbReference>
<keyword evidence="1" id="KW-0808">Transferase</keyword>
<reference evidence="3" key="2">
    <citation type="journal article" date="2023" name="BMC Genomics">
        <title>Pest status, molecular evolution, and epigenetic factors derived from the genome assembly of Frankliniella fusca, a thysanopteran phytovirus vector.</title>
        <authorList>
            <person name="Catto M.A."/>
            <person name="Labadie P.E."/>
            <person name="Jacobson A.L."/>
            <person name="Kennedy G.G."/>
            <person name="Srinivasan R."/>
            <person name="Hunt B.G."/>
        </authorList>
    </citation>
    <scope>NUCLEOTIDE SEQUENCE</scope>
    <source>
        <strain evidence="3">PL_HMW_Pooled</strain>
    </source>
</reference>
<dbReference type="Gene3D" id="3.90.228.10">
    <property type="match status" value="1"/>
</dbReference>
<dbReference type="GO" id="GO:0003950">
    <property type="term" value="F:NAD+ poly-ADP-ribosyltransferase activity"/>
    <property type="evidence" value="ECO:0007669"/>
    <property type="project" value="UniProtKB-UniRule"/>
</dbReference>
<dbReference type="EMBL" id="JAHWGI010000292">
    <property type="protein sequence ID" value="KAK3912204.1"/>
    <property type="molecule type" value="Genomic_DNA"/>
</dbReference>
<evidence type="ECO:0000259" key="2">
    <source>
        <dbReference type="PROSITE" id="PS51059"/>
    </source>
</evidence>
<keyword evidence="1" id="KW-0520">NAD</keyword>
<accession>A0AAE1H0B9</accession>
<keyword evidence="1" id="KW-0328">Glycosyltransferase</keyword>
<dbReference type="PROSITE" id="PS51059">
    <property type="entry name" value="PARP_CATALYTIC"/>
    <property type="match status" value="1"/>
</dbReference>
<evidence type="ECO:0000256" key="1">
    <source>
        <dbReference type="RuleBase" id="RU362114"/>
    </source>
</evidence>
<dbReference type="GO" id="GO:1990404">
    <property type="term" value="F:NAD+-protein mono-ADP-ribosyltransferase activity"/>
    <property type="evidence" value="ECO:0007669"/>
    <property type="project" value="TreeGrafter"/>
</dbReference>
<dbReference type="InterPro" id="IPR051712">
    <property type="entry name" value="ARTD-AVP"/>
</dbReference>
<dbReference type="EC" id="2.4.2.-" evidence="1"/>
<dbReference type="GO" id="GO:0005634">
    <property type="term" value="C:nucleus"/>
    <property type="evidence" value="ECO:0007669"/>
    <property type="project" value="TreeGrafter"/>
</dbReference>
<feature type="domain" description="PARP catalytic" evidence="2">
    <location>
        <begin position="23"/>
        <end position="236"/>
    </location>
</feature>
<keyword evidence="4" id="KW-1185">Reference proteome</keyword>
<dbReference type="PANTHER" id="PTHR45740:SF2">
    <property type="entry name" value="POLY [ADP-RIBOSE] POLYMERASE"/>
    <property type="match status" value="1"/>
</dbReference>